<dbReference type="Proteomes" id="UP001515480">
    <property type="component" value="Unassembled WGS sequence"/>
</dbReference>
<gene>
    <name evidence="4" type="ORF">AB1Y20_009382</name>
</gene>
<dbReference type="InterPro" id="IPR022751">
    <property type="entry name" value="Alpha_mannosyltransferase"/>
</dbReference>
<keyword evidence="5" id="KW-1185">Reference proteome</keyword>
<name>A0AB34K4L0_PRYPA</name>
<evidence type="ECO:0008006" key="6">
    <source>
        <dbReference type="Google" id="ProtNLM"/>
    </source>
</evidence>
<dbReference type="Pfam" id="PF11051">
    <property type="entry name" value="Mannosyl_trans3"/>
    <property type="match status" value="1"/>
</dbReference>
<dbReference type="PANTHER" id="PTHR11183">
    <property type="entry name" value="GLYCOGENIN SUBFAMILY MEMBER"/>
    <property type="match status" value="1"/>
</dbReference>
<accession>A0AB34K4L0</accession>
<reference evidence="4 5" key="1">
    <citation type="journal article" date="2024" name="Science">
        <title>Giant polyketide synthase enzymes in the biosynthesis of giant marine polyether toxins.</title>
        <authorList>
            <person name="Fallon T.R."/>
            <person name="Shende V.V."/>
            <person name="Wierzbicki I.H."/>
            <person name="Pendleton A.L."/>
            <person name="Watervoot N.F."/>
            <person name="Auber R.P."/>
            <person name="Gonzalez D.J."/>
            <person name="Wisecaver J.H."/>
            <person name="Moore B.S."/>
        </authorList>
    </citation>
    <scope>NUCLEOTIDE SEQUENCE [LARGE SCALE GENOMIC DNA]</scope>
    <source>
        <strain evidence="4 5">12B1</strain>
    </source>
</reference>
<dbReference type="SUPFAM" id="SSF53448">
    <property type="entry name" value="Nucleotide-diphospho-sugar transferases"/>
    <property type="match status" value="1"/>
</dbReference>
<dbReference type="EMBL" id="JBGBPQ010000002">
    <property type="protein sequence ID" value="KAL1528011.1"/>
    <property type="molecule type" value="Genomic_DNA"/>
</dbReference>
<evidence type="ECO:0000256" key="1">
    <source>
        <dbReference type="ARBA" id="ARBA00009105"/>
    </source>
</evidence>
<dbReference type="AlphaFoldDB" id="A0AB34K4L0"/>
<sequence length="383" mass="43740">MAAARLTRLLASLSSLSSLSRASPLGCRTLEPTTCACSSAFDWRNRSASAQWRLQMRLPSCEPTAACHELSSMGRSAPDDSFEAEETSILIAYHHNSSVWFVKHWYMSDPFRSYLNSMRLLFRLVLSLRRAGTRLPIHVLLSGERHLLFERWLLEQGVRLLDAAGPDYTQFEHPRGSKEKPNPMRQATRLKLPKWANRHHRGTFSKLQAIALVQFRKVIVMDMDMIVMHNIDHLAFTPTPAVTFRWDCTHRDAHKMRPTRAWEMNSGMMVLQPSSVHFTRLLALVNNASTSAKIGIASDPSDQSVWRHFFPHVFELPQIYNAQKHINLSVWGWDQVLLLHDVDVHRGVRLPSKRVELIIHNLTSTANRAVRDVCKQAGVTDRG</sequence>
<comment type="caution">
    <text evidence="4">The sequence shown here is derived from an EMBL/GenBank/DDBJ whole genome shotgun (WGS) entry which is preliminary data.</text>
</comment>
<feature type="chain" id="PRO_5044230365" description="Hexosyltransferase" evidence="3">
    <location>
        <begin position="23"/>
        <end position="383"/>
    </location>
</feature>
<dbReference type="Gene3D" id="3.90.550.10">
    <property type="entry name" value="Spore Coat Polysaccharide Biosynthesis Protein SpsA, Chain A"/>
    <property type="match status" value="1"/>
</dbReference>
<comment type="similarity">
    <text evidence="1">Belongs to the MNN1/MNT family.</text>
</comment>
<protein>
    <recommendedName>
        <fullName evidence="6">Hexosyltransferase</fullName>
    </recommendedName>
</protein>
<evidence type="ECO:0000313" key="4">
    <source>
        <dbReference type="EMBL" id="KAL1528011.1"/>
    </source>
</evidence>
<keyword evidence="2" id="KW-0808">Transferase</keyword>
<dbReference type="GO" id="GO:0016757">
    <property type="term" value="F:glycosyltransferase activity"/>
    <property type="evidence" value="ECO:0007669"/>
    <property type="project" value="InterPro"/>
</dbReference>
<dbReference type="InterPro" id="IPR029044">
    <property type="entry name" value="Nucleotide-diphossugar_trans"/>
</dbReference>
<feature type="signal peptide" evidence="3">
    <location>
        <begin position="1"/>
        <end position="22"/>
    </location>
</feature>
<proteinExistence type="inferred from homology"/>
<evidence type="ECO:0000256" key="2">
    <source>
        <dbReference type="ARBA" id="ARBA00022679"/>
    </source>
</evidence>
<evidence type="ECO:0000256" key="3">
    <source>
        <dbReference type="SAM" id="SignalP"/>
    </source>
</evidence>
<keyword evidence="3" id="KW-0732">Signal</keyword>
<dbReference type="InterPro" id="IPR050587">
    <property type="entry name" value="GNT1/Glycosyltrans_8"/>
</dbReference>
<evidence type="ECO:0000313" key="5">
    <source>
        <dbReference type="Proteomes" id="UP001515480"/>
    </source>
</evidence>
<organism evidence="4 5">
    <name type="scientific">Prymnesium parvum</name>
    <name type="common">Toxic golden alga</name>
    <dbReference type="NCBI Taxonomy" id="97485"/>
    <lineage>
        <taxon>Eukaryota</taxon>
        <taxon>Haptista</taxon>
        <taxon>Haptophyta</taxon>
        <taxon>Prymnesiophyceae</taxon>
        <taxon>Prymnesiales</taxon>
        <taxon>Prymnesiaceae</taxon>
        <taxon>Prymnesium</taxon>
    </lineage>
</organism>